<dbReference type="Proteomes" id="UP001283361">
    <property type="component" value="Unassembled WGS sequence"/>
</dbReference>
<organism evidence="1 2">
    <name type="scientific">Elysia crispata</name>
    <name type="common">lettuce slug</name>
    <dbReference type="NCBI Taxonomy" id="231223"/>
    <lineage>
        <taxon>Eukaryota</taxon>
        <taxon>Metazoa</taxon>
        <taxon>Spiralia</taxon>
        <taxon>Lophotrochozoa</taxon>
        <taxon>Mollusca</taxon>
        <taxon>Gastropoda</taxon>
        <taxon>Heterobranchia</taxon>
        <taxon>Euthyneura</taxon>
        <taxon>Panpulmonata</taxon>
        <taxon>Sacoglossa</taxon>
        <taxon>Placobranchoidea</taxon>
        <taxon>Plakobranchidae</taxon>
        <taxon>Elysia</taxon>
    </lineage>
</organism>
<dbReference type="EMBL" id="JAWDGP010001927">
    <property type="protein sequence ID" value="KAK3786937.1"/>
    <property type="molecule type" value="Genomic_DNA"/>
</dbReference>
<accession>A0AAE1AG03</accession>
<gene>
    <name evidence="1" type="ORF">RRG08_037402</name>
</gene>
<evidence type="ECO:0000313" key="1">
    <source>
        <dbReference type="EMBL" id="KAK3786937.1"/>
    </source>
</evidence>
<proteinExistence type="predicted"/>
<protein>
    <submittedName>
        <fullName evidence="1">Uncharacterized protein</fullName>
    </submittedName>
</protein>
<dbReference type="AlphaFoldDB" id="A0AAE1AG03"/>
<name>A0AAE1AG03_9GAST</name>
<comment type="caution">
    <text evidence="1">The sequence shown here is derived from an EMBL/GenBank/DDBJ whole genome shotgun (WGS) entry which is preliminary data.</text>
</comment>
<sequence>MFKIDFSFDLKEYRDREMWPSVPGCVIKQSSSALLSVVTHSSVRSCHGLVNEGKTSRPHGLGWEITVMGRTTGSDGQADRLTERSRQTVQHAVGSTTSTKSRLWLPAAVVSLTLSAHNVSSYLAASCRGLALQGDGASEDEASTTKPNYSAQASCVRPSTWVR</sequence>
<keyword evidence="2" id="KW-1185">Reference proteome</keyword>
<reference evidence="1" key="1">
    <citation type="journal article" date="2023" name="G3 (Bethesda)">
        <title>A reference genome for the long-term kleptoplast-retaining sea slug Elysia crispata morphotype clarki.</title>
        <authorList>
            <person name="Eastman K.E."/>
            <person name="Pendleton A.L."/>
            <person name="Shaikh M.A."/>
            <person name="Suttiyut T."/>
            <person name="Ogas R."/>
            <person name="Tomko P."/>
            <person name="Gavelis G."/>
            <person name="Widhalm J.R."/>
            <person name="Wisecaver J.H."/>
        </authorList>
    </citation>
    <scope>NUCLEOTIDE SEQUENCE</scope>
    <source>
        <strain evidence="1">ECLA1</strain>
    </source>
</reference>
<evidence type="ECO:0000313" key="2">
    <source>
        <dbReference type="Proteomes" id="UP001283361"/>
    </source>
</evidence>